<comment type="similarity">
    <text evidence="1">Belongs to the cullin family.</text>
</comment>
<evidence type="ECO:0000313" key="4">
    <source>
        <dbReference type="Proteomes" id="UP001177140"/>
    </source>
</evidence>
<dbReference type="GO" id="GO:0006511">
    <property type="term" value="P:ubiquitin-dependent protein catabolic process"/>
    <property type="evidence" value="ECO:0007669"/>
    <property type="project" value="InterPro"/>
</dbReference>
<reference evidence="3" key="1">
    <citation type="submission" date="2022-03" db="EMBL/GenBank/DDBJ databases">
        <title>A functionally conserved STORR gene fusion in Papaver species that diverged 16.8 million years ago.</title>
        <authorList>
            <person name="Catania T."/>
        </authorList>
    </citation>
    <scope>NUCLEOTIDE SEQUENCE</scope>
    <source>
        <strain evidence="3">S-191538</strain>
    </source>
</reference>
<protein>
    <recommendedName>
        <fullName evidence="2">Cullin N-terminal domain-containing protein</fullName>
    </recommendedName>
</protein>
<evidence type="ECO:0000259" key="2">
    <source>
        <dbReference type="Pfam" id="PF00888"/>
    </source>
</evidence>
<dbReference type="PANTHER" id="PTHR11932">
    <property type="entry name" value="CULLIN"/>
    <property type="match status" value="1"/>
</dbReference>
<evidence type="ECO:0000256" key="1">
    <source>
        <dbReference type="ARBA" id="ARBA00006019"/>
    </source>
</evidence>
<evidence type="ECO:0000313" key="3">
    <source>
        <dbReference type="EMBL" id="MCL7046981.1"/>
    </source>
</evidence>
<dbReference type="InterPro" id="IPR001373">
    <property type="entry name" value="Cullin_N"/>
</dbReference>
<feature type="domain" description="Cullin N-terminal" evidence="2">
    <location>
        <begin position="10"/>
        <end position="243"/>
    </location>
</feature>
<dbReference type="FunFam" id="1.20.1310.10:FF:000001">
    <property type="entry name" value="Cullin 3"/>
    <property type="match status" value="1"/>
</dbReference>
<sequence>MNVLELEEGWETIQTGITKLIDILEGPDESTPQAEVNLISALYNTVYAMVTQKDPHNYSEELYERYEGVYVDYLKSKVLPSVQEKHGVSMLQEPVKRWATYKVMVRKLCTCFLYLDRYYIPRKSLPSLSDVGLSCFRKEIMKVGVKDSVIALINHEREGGEIDQALLKNVLQVYVDLKSYVNDFETAFLNDTADYYTQIASSWSKEDYAAKAEECLRKEKGRVTHYLESSSEEKLLKRVQDVLNAAA</sequence>
<keyword evidence="4" id="KW-1185">Reference proteome</keyword>
<dbReference type="Gene3D" id="1.20.1310.10">
    <property type="entry name" value="Cullin Repeats"/>
    <property type="match status" value="2"/>
</dbReference>
<name>A0AA42B1I7_PAPNU</name>
<organism evidence="3 4">
    <name type="scientific">Papaver nudicaule</name>
    <name type="common">Iceland poppy</name>
    <dbReference type="NCBI Taxonomy" id="74823"/>
    <lineage>
        <taxon>Eukaryota</taxon>
        <taxon>Viridiplantae</taxon>
        <taxon>Streptophyta</taxon>
        <taxon>Embryophyta</taxon>
        <taxon>Tracheophyta</taxon>
        <taxon>Spermatophyta</taxon>
        <taxon>Magnoliopsida</taxon>
        <taxon>Ranunculales</taxon>
        <taxon>Papaveraceae</taxon>
        <taxon>Papaveroideae</taxon>
        <taxon>Papaver</taxon>
    </lineage>
</organism>
<accession>A0AA42B1I7</accession>
<dbReference type="Pfam" id="PF00888">
    <property type="entry name" value="Cullin"/>
    <property type="match status" value="1"/>
</dbReference>
<gene>
    <name evidence="3" type="ORF">MKW94_020783</name>
</gene>
<dbReference type="AlphaFoldDB" id="A0AA42B1I7"/>
<comment type="caution">
    <text evidence="3">The sequence shown here is derived from an EMBL/GenBank/DDBJ whole genome shotgun (WGS) entry which is preliminary data.</text>
</comment>
<dbReference type="InterPro" id="IPR045093">
    <property type="entry name" value="Cullin"/>
</dbReference>
<dbReference type="Proteomes" id="UP001177140">
    <property type="component" value="Unassembled WGS sequence"/>
</dbReference>
<dbReference type="EMBL" id="JAJJMA010288018">
    <property type="protein sequence ID" value="MCL7046981.1"/>
    <property type="molecule type" value="Genomic_DNA"/>
</dbReference>
<dbReference type="GO" id="GO:0031625">
    <property type="term" value="F:ubiquitin protein ligase binding"/>
    <property type="evidence" value="ECO:0007669"/>
    <property type="project" value="InterPro"/>
</dbReference>
<proteinExistence type="inferred from homology"/>
<dbReference type="InterPro" id="IPR016159">
    <property type="entry name" value="Cullin_repeat-like_dom_sf"/>
</dbReference>
<dbReference type="SUPFAM" id="SSF74788">
    <property type="entry name" value="Cullin repeat-like"/>
    <property type="match status" value="1"/>
</dbReference>